<dbReference type="EMBL" id="QPJJ01000010">
    <property type="protein sequence ID" value="RCW65859.1"/>
    <property type="molecule type" value="Genomic_DNA"/>
</dbReference>
<keyword evidence="2" id="KW-0456">Lyase</keyword>
<dbReference type="Pfam" id="PF01903">
    <property type="entry name" value="CbiX"/>
    <property type="match status" value="2"/>
</dbReference>
<keyword evidence="4" id="KW-1185">Reference proteome</keyword>
<dbReference type="RefSeq" id="WP_114353524.1">
    <property type="nucleotide sequence ID" value="NZ_QPJJ01000010.1"/>
</dbReference>
<dbReference type="OrthoDB" id="9797895at2"/>
<dbReference type="GO" id="GO:0016829">
    <property type="term" value="F:lyase activity"/>
    <property type="evidence" value="ECO:0007669"/>
    <property type="project" value="UniProtKB-KW"/>
</dbReference>
<dbReference type="SUPFAM" id="SSF53800">
    <property type="entry name" value="Chelatase"/>
    <property type="match status" value="1"/>
</dbReference>
<dbReference type="InterPro" id="IPR050963">
    <property type="entry name" value="Sirohydro_Cobaltochel/CbiX"/>
</dbReference>
<accession>A0A368XDY0</accession>
<dbReference type="PANTHER" id="PTHR33542:SF3">
    <property type="entry name" value="SIROHYDROCHLORIN FERROCHELATASE, CHLOROPLASTIC"/>
    <property type="match status" value="1"/>
</dbReference>
<dbReference type="CDD" id="cd03416">
    <property type="entry name" value="CbiX_SirB_N"/>
    <property type="match status" value="1"/>
</dbReference>
<organism evidence="3 4">
    <name type="scientific">Saliterribacillus persicus</name>
    <dbReference type="NCBI Taxonomy" id="930114"/>
    <lineage>
        <taxon>Bacteria</taxon>
        <taxon>Bacillati</taxon>
        <taxon>Bacillota</taxon>
        <taxon>Bacilli</taxon>
        <taxon>Bacillales</taxon>
        <taxon>Bacillaceae</taxon>
        <taxon>Saliterribacillus</taxon>
    </lineage>
</organism>
<dbReference type="PANTHER" id="PTHR33542">
    <property type="entry name" value="SIROHYDROCHLORIN FERROCHELATASE, CHLOROPLASTIC"/>
    <property type="match status" value="1"/>
</dbReference>
<dbReference type="CDD" id="cd03414">
    <property type="entry name" value="CbiX_SirB_C"/>
    <property type="match status" value="1"/>
</dbReference>
<dbReference type="AlphaFoldDB" id="A0A368XDY0"/>
<evidence type="ECO:0000313" key="3">
    <source>
        <dbReference type="EMBL" id="RCW65859.1"/>
    </source>
</evidence>
<protein>
    <submittedName>
        <fullName evidence="3">Sirohydrochlorin ferrochelatase</fullName>
    </submittedName>
</protein>
<keyword evidence="1" id="KW-0479">Metal-binding</keyword>
<evidence type="ECO:0000313" key="4">
    <source>
        <dbReference type="Proteomes" id="UP000252585"/>
    </source>
</evidence>
<dbReference type="InterPro" id="IPR002762">
    <property type="entry name" value="CbiX-like"/>
</dbReference>
<gene>
    <name evidence="3" type="ORF">DFR57_11076</name>
</gene>
<dbReference type="GO" id="GO:0046872">
    <property type="term" value="F:metal ion binding"/>
    <property type="evidence" value="ECO:0007669"/>
    <property type="project" value="UniProtKB-KW"/>
</dbReference>
<reference evidence="3 4" key="1">
    <citation type="submission" date="2018-07" db="EMBL/GenBank/DDBJ databases">
        <title>Genomic Encyclopedia of Type Strains, Phase IV (KMG-IV): sequencing the most valuable type-strain genomes for metagenomic binning, comparative biology and taxonomic classification.</title>
        <authorList>
            <person name="Goeker M."/>
        </authorList>
    </citation>
    <scope>NUCLEOTIDE SEQUENCE [LARGE SCALE GENOMIC DNA]</scope>
    <source>
        <strain evidence="3 4">DSM 27696</strain>
    </source>
</reference>
<proteinExistence type="predicted"/>
<dbReference type="Gene3D" id="3.40.50.1400">
    <property type="match status" value="2"/>
</dbReference>
<evidence type="ECO:0000256" key="2">
    <source>
        <dbReference type="ARBA" id="ARBA00023239"/>
    </source>
</evidence>
<dbReference type="Proteomes" id="UP000252585">
    <property type="component" value="Unassembled WGS sequence"/>
</dbReference>
<comment type="caution">
    <text evidence="3">The sequence shown here is derived from an EMBL/GenBank/DDBJ whole genome shotgun (WGS) entry which is preliminary data.</text>
</comment>
<sequence length="252" mass="28430">MQAVLYISHGSRVEKARQEATTFLQTVSERVKAPLQEICFLELAEPDIAKGVSNLVNKGATKIAMIPVLLLSAGHYYKDIPNEIKKAKQQYPSVTFTYGEPIGVQDKVIDILVERILEKKVAPLSNASILLVGRGSYMPESARAIEEIARRLKNKIEVCDVRVCYLAACEPSFPDAIEASVNEDWSQIYVVPYLWFTGLLMRSVQDKINQLERADQEIIICDYLNDHPYMIEALTDRVHEALALNNEHVLIK</sequence>
<evidence type="ECO:0000256" key="1">
    <source>
        <dbReference type="ARBA" id="ARBA00022723"/>
    </source>
</evidence>
<name>A0A368XDY0_9BACI</name>